<reference evidence="2" key="1">
    <citation type="submission" date="2013-02" db="EMBL/GenBank/DDBJ databases">
        <authorList>
            <consortium name="The Broad Institute Genome Sequencing Platform"/>
            <person name="Cuomo C."/>
            <person name="Becnel J."/>
            <person name="Sanscrainte N."/>
            <person name="Walker B."/>
            <person name="Young S.K."/>
            <person name="Zeng Q."/>
            <person name="Gargeya S."/>
            <person name="Fitzgerald M."/>
            <person name="Haas B."/>
            <person name="Abouelleil A."/>
            <person name="Alvarado L."/>
            <person name="Arachchi H.M."/>
            <person name="Berlin A.M."/>
            <person name="Chapman S.B."/>
            <person name="Dewar J."/>
            <person name="Goldberg J."/>
            <person name="Griggs A."/>
            <person name="Gujja S."/>
            <person name="Hansen M."/>
            <person name="Howarth C."/>
            <person name="Imamovic A."/>
            <person name="Larimer J."/>
            <person name="McCowan C."/>
            <person name="Murphy C."/>
            <person name="Neiman D."/>
            <person name="Pearson M."/>
            <person name="Priest M."/>
            <person name="Roberts A."/>
            <person name="Saif S."/>
            <person name="Shea T."/>
            <person name="Sisk P."/>
            <person name="Sykes S."/>
            <person name="Wortman J."/>
            <person name="Nusbaum C."/>
            <person name="Birren B."/>
        </authorList>
    </citation>
    <scope>NUCLEOTIDE SEQUENCE [LARGE SCALE GENOMIC DNA]</scope>
    <source>
        <strain evidence="2">PRA339</strain>
    </source>
</reference>
<name>A0A059EXF5_9MICR</name>
<evidence type="ECO:0000313" key="1">
    <source>
        <dbReference type="EMBL" id="KCZ79570.1"/>
    </source>
</evidence>
<dbReference type="VEuPathDB" id="MicrosporidiaDB:H312_03043"/>
<dbReference type="Proteomes" id="UP000030655">
    <property type="component" value="Unassembled WGS sequence"/>
</dbReference>
<dbReference type="HOGENOM" id="CLU_1586061_0_0_1"/>
<gene>
    <name evidence="1" type="ORF">H312_03043</name>
</gene>
<protein>
    <submittedName>
        <fullName evidence="1">Uncharacterized protein</fullName>
    </submittedName>
</protein>
<proteinExistence type="predicted"/>
<evidence type="ECO:0000313" key="2">
    <source>
        <dbReference type="Proteomes" id="UP000030655"/>
    </source>
</evidence>
<sequence>MYECTLYSIIDNLDPFVSFLEKNGWTKQRVNYSEKIYIGQNFKLIIIPEKEDLIYKSSYDYNKNRQSICCGHMRYKVINMKEFLSEINNMNLTFKNEFKFNGYLLFKDQMTIELLIAEGEKYFAKFSSYHKSPVEGEKILIIYAKYFMNYASFIKPPLEWFNSDFHKN</sequence>
<dbReference type="AlphaFoldDB" id="A0A059EXF5"/>
<accession>A0A059EXF5</accession>
<keyword evidence="2" id="KW-1185">Reference proteome</keyword>
<dbReference type="OrthoDB" id="2186051at2759"/>
<dbReference type="EMBL" id="KK365256">
    <property type="protein sequence ID" value="KCZ79570.1"/>
    <property type="molecule type" value="Genomic_DNA"/>
</dbReference>
<organism evidence="1 2">
    <name type="scientific">Anncaliia algerae PRA339</name>
    <dbReference type="NCBI Taxonomy" id="1288291"/>
    <lineage>
        <taxon>Eukaryota</taxon>
        <taxon>Fungi</taxon>
        <taxon>Fungi incertae sedis</taxon>
        <taxon>Microsporidia</taxon>
        <taxon>Tubulinosematoidea</taxon>
        <taxon>Tubulinosematidae</taxon>
        <taxon>Anncaliia</taxon>
    </lineage>
</organism>
<reference evidence="1 2" key="2">
    <citation type="submission" date="2014-03" db="EMBL/GenBank/DDBJ databases">
        <title>The Genome Sequence of Anncaliia algerae insect isolate PRA339.</title>
        <authorList>
            <consortium name="The Broad Institute Genome Sequencing Platform"/>
            <consortium name="The Broad Institute Genome Sequencing Center for Infectious Disease"/>
            <person name="Cuomo C."/>
            <person name="Becnel J."/>
            <person name="Sanscrainte N."/>
            <person name="Walker B."/>
            <person name="Young S.K."/>
            <person name="Zeng Q."/>
            <person name="Gargeya S."/>
            <person name="Fitzgerald M."/>
            <person name="Haas B."/>
            <person name="Abouelleil A."/>
            <person name="Alvarado L."/>
            <person name="Arachchi H.M."/>
            <person name="Berlin A.M."/>
            <person name="Chapman S.B."/>
            <person name="Dewar J."/>
            <person name="Goldberg J."/>
            <person name="Griggs A."/>
            <person name="Gujja S."/>
            <person name="Hansen M."/>
            <person name="Howarth C."/>
            <person name="Imamovic A."/>
            <person name="Larimer J."/>
            <person name="McCowan C."/>
            <person name="Murphy C."/>
            <person name="Neiman D."/>
            <person name="Pearson M."/>
            <person name="Priest M."/>
            <person name="Roberts A."/>
            <person name="Saif S."/>
            <person name="Shea T."/>
            <person name="Sisk P."/>
            <person name="Sykes S."/>
            <person name="Wortman J."/>
            <person name="Nusbaum C."/>
            <person name="Birren B."/>
        </authorList>
    </citation>
    <scope>NUCLEOTIDE SEQUENCE [LARGE SCALE GENOMIC DNA]</scope>
    <source>
        <strain evidence="1 2">PRA339</strain>
    </source>
</reference>